<dbReference type="InterPro" id="IPR051913">
    <property type="entry name" value="GH2_Domain-Containing"/>
</dbReference>
<reference evidence="10 11" key="1">
    <citation type="submission" date="2019-03" db="EMBL/GenBank/DDBJ databases">
        <title>Genomic Encyclopedia of Archaeal and Bacterial Type Strains, Phase II (KMG-II): from individual species to whole genera.</title>
        <authorList>
            <person name="Goeker M."/>
        </authorList>
    </citation>
    <scope>NUCLEOTIDE SEQUENCE [LARGE SCALE GENOMIC DNA]</scope>
    <source>
        <strain evidence="10 11">DSM 45499</strain>
    </source>
</reference>
<dbReference type="SUPFAM" id="SSF51445">
    <property type="entry name" value="(Trans)glycosidases"/>
    <property type="match status" value="1"/>
</dbReference>
<evidence type="ECO:0000259" key="8">
    <source>
        <dbReference type="Pfam" id="PF16355"/>
    </source>
</evidence>
<dbReference type="SUPFAM" id="SSF49303">
    <property type="entry name" value="beta-Galactosidase/glucuronidase domain"/>
    <property type="match status" value="1"/>
</dbReference>
<keyword evidence="3" id="KW-0326">Glycosidase</keyword>
<feature type="compositionally biased region" description="Low complexity" evidence="4">
    <location>
        <begin position="33"/>
        <end position="42"/>
    </location>
</feature>
<evidence type="ECO:0000259" key="7">
    <source>
        <dbReference type="Pfam" id="PF02837"/>
    </source>
</evidence>
<dbReference type="Gene3D" id="2.60.40.10">
    <property type="entry name" value="Immunoglobulins"/>
    <property type="match status" value="3"/>
</dbReference>
<dbReference type="InterPro" id="IPR006103">
    <property type="entry name" value="Glyco_hydro_2_cat"/>
</dbReference>
<dbReference type="PANTHER" id="PTHR42732:SF1">
    <property type="entry name" value="BETA-MANNOSIDASE"/>
    <property type="match status" value="1"/>
</dbReference>
<dbReference type="EMBL" id="SOCP01000003">
    <property type="protein sequence ID" value="TDV54879.1"/>
    <property type="molecule type" value="Genomic_DNA"/>
</dbReference>
<evidence type="ECO:0000256" key="4">
    <source>
        <dbReference type="SAM" id="MobiDB-lite"/>
    </source>
</evidence>
<dbReference type="InterPro" id="IPR008979">
    <property type="entry name" value="Galactose-bd-like_sf"/>
</dbReference>
<dbReference type="InterPro" id="IPR006101">
    <property type="entry name" value="Glyco_hydro_2"/>
</dbReference>
<feature type="domain" description="Glycoside hydrolase family 2 immunoglobulin-like beta-sandwich" evidence="5">
    <location>
        <begin position="242"/>
        <end position="346"/>
    </location>
</feature>
<dbReference type="InterPro" id="IPR006104">
    <property type="entry name" value="Glyco_hydro_2_N"/>
</dbReference>
<dbReference type="Pfam" id="PF16355">
    <property type="entry name" value="DUF4982"/>
    <property type="match status" value="1"/>
</dbReference>
<dbReference type="Pfam" id="PF18565">
    <property type="entry name" value="Glyco_hydro2_C5"/>
    <property type="match status" value="1"/>
</dbReference>
<dbReference type="InterPro" id="IPR017853">
    <property type="entry name" value="GH"/>
</dbReference>
<dbReference type="Pfam" id="PF02836">
    <property type="entry name" value="Glyco_hydro_2_C"/>
    <property type="match status" value="1"/>
</dbReference>
<dbReference type="Pfam" id="PF00703">
    <property type="entry name" value="Glyco_hydro_2"/>
    <property type="match status" value="1"/>
</dbReference>
<feature type="region of interest" description="Disordered" evidence="4">
    <location>
        <begin position="253"/>
        <end position="273"/>
    </location>
</feature>
<dbReference type="Gene3D" id="3.20.20.80">
    <property type="entry name" value="Glycosidases"/>
    <property type="match status" value="1"/>
</dbReference>
<dbReference type="SUPFAM" id="SSF49785">
    <property type="entry name" value="Galactose-binding domain-like"/>
    <property type="match status" value="1"/>
</dbReference>
<comment type="similarity">
    <text evidence="1">Belongs to the glycosyl hydrolase 2 family.</text>
</comment>
<feature type="domain" description="Glycoside hydrolase family 2 catalytic" evidence="6">
    <location>
        <begin position="356"/>
        <end position="509"/>
    </location>
</feature>
<dbReference type="InterPro" id="IPR013783">
    <property type="entry name" value="Ig-like_fold"/>
</dbReference>
<dbReference type="InterPro" id="IPR040605">
    <property type="entry name" value="Glyco_hydro2_dom5"/>
</dbReference>
<dbReference type="PROSITE" id="PS00608">
    <property type="entry name" value="GLYCOSYL_HYDROL_F2_2"/>
    <property type="match status" value="1"/>
</dbReference>
<dbReference type="GO" id="GO:0004553">
    <property type="term" value="F:hydrolase activity, hydrolyzing O-glycosyl compounds"/>
    <property type="evidence" value="ECO:0007669"/>
    <property type="project" value="InterPro"/>
</dbReference>
<keyword evidence="11" id="KW-1185">Reference proteome</keyword>
<feature type="region of interest" description="Disordered" evidence="4">
    <location>
        <begin position="33"/>
        <end position="71"/>
    </location>
</feature>
<feature type="domain" description="Glycoside hydrolase family 2" evidence="9">
    <location>
        <begin position="759"/>
        <end position="860"/>
    </location>
</feature>
<evidence type="ECO:0000259" key="6">
    <source>
        <dbReference type="Pfam" id="PF02836"/>
    </source>
</evidence>
<dbReference type="PRINTS" id="PR00132">
    <property type="entry name" value="GLHYDRLASE2"/>
</dbReference>
<proteinExistence type="inferred from homology"/>
<evidence type="ECO:0000313" key="10">
    <source>
        <dbReference type="EMBL" id="TDV54879.1"/>
    </source>
</evidence>
<feature type="compositionally biased region" description="Polar residues" evidence="4">
    <location>
        <begin position="256"/>
        <end position="265"/>
    </location>
</feature>
<dbReference type="InterPro" id="IPR036156">
    <property type="entry name" value="Beta-gal/glucu_dom_sf"/>
</dbReference>
<evidence type="ECO:0000259" key="5">
    <source>
        <dbReference type="Pfam" id="PF00703"/>
    </source>
</evidence>
<dbReference type="InterPro" id="IPR023232">
    <property type="entry name" value="Glyco_hydro_2_AS"/>
</dbReference>
<evidence type="ECO:0000256" key="3">
    <source>
        <dbReference type="ARBA" id="ARBA00023295"/>
    </source>
</evidence>
<name>A0A4R7VZ94_9PSEU</name>
<dbReference type="AlphaFoldDB" id="A0A4R7VZ94"/>
<feature type="domain" description="DUF4982" evidence="8">
    <location>
        <begin position="693"/>
        <end position="745"/>
    </location>
</feature>
<sequence>MTGIEGEMRDESTGEATRRRAIQLGAAAASLLALETTSTTADPSPPPRDRSFDEGWRFHRGDAPGAQASAFDDSQWRALDLPHDWSIEDLPYATDTNGAVTADPSLLVPAEPPTIPGLPDVIGPFDPQNSANGGSIGYTVGGIAWYRKEFRLPRTGDQHVELRFDGVYQNADVWLNDTHLGFHPYGYTTFAYDLTPHLRPGGNVLAVRVDNSGRNSRWYSGSGIYRHTWLTVTGPVRIPLWGVHVTTTETGGRTTASVNVGTANHGTGTTRSTTRVTIRDPRGREVATRQTTTTTSQGATSETTLELAVDHPMSWSPETPNLYTAHTEILVHGRKVDELTTTFGVRTLTWNGEVGFLLNGRPVEIMGGNVHHDHGPLGAVALNRSEERRVEILKAAGFNSIRTAHNPPTPALLDACDRLGMLVMDELFDVWDTGKNPDDYSLHFAQWWQADLTGTVLRDRNHPCVVMWSLGNEITDNTHGARGAEMAAHLRTLDTTRPITLGGGSTFTADDPSWQYVDVNDVHYNANGKGYAQMHAANPAKAMTHNETFPATIHQDVTFAAENAWATGTWVWAAWDYLGEAGIGKSMIPPVGTAAQIGDQSVMPGWSIARTLHHGWGGFGYPYPYFQANCGDFDLIGQRKPQNHWRAAVSGASPVELLIERPTPPGTEQVAVWWGYFDELASWTWDVEADHPMVVHVYTPGDAVSVLLDGTEVATGVPERAMATLTVPYRPGELTAVAYRAGREIGRTALRTVGVPAALRLTCDVRDLTTSRDDLAHVLVEVVDEHRRVVPDSVVEVAFDVTGAGGLAAVGNGNPHNVDSFRLPRRHTWHGKALAILRPARRPGVLVLTASAPGLRTARLALPVKK</sequence>
<feature type="compositionally biased region" description="Basic and acidic residues" evidence="4">
    <location>
        <begin position="47"/>
        <end position="62"/>
    </location>
</feature>
<evidence type="ECO:0000259" key="9">
    <source>
        <dbReference type="Pfam" id="PF18565"/>
    </source>
</evidence>
<keyword evidence="2" id="KW-0378">Hydrolase</keyword>
<dbReference type="Proteomes" id="UP000294927">
    <property type="component" value="Unassembled WGS sequence"/>
</dbReference>
<dbReference type="Pfam" id="PF02837">
    <property type="entry name" value="Glyco_hydro_2_N"/>
    <property type="match status" value="1"/>
</dbReference>
<feature type="domain" description="Glycosyl hydrolases family 2 sugar binding" evidence="7">
    <location>
        <begin position="139"/>
        <end position="222"/>
    </location>
</feature>
<dbReference type="GO" id="GO:0005975">
    <property type="term" value="P:carbohydrate metabolic process"/>
    <property type="evidence" value="ECO:0007669"/>
    <property type="project" value="InterPro"/>
</dbReference>
<dbReference type="InterPro" id="IPR006102">
    <property type="entry name" value="Ig-like_GH2"/>
</dbReference>
<protein>
    <submittedName>
        <fullName evidence="10">Beta-galactosidase</fullName>
    </submittedName>
</protein>
<feature type="compositionally biased region" description="Basic and acidic residues" evidence="4">
    <location>
        <begin position="1"/>
        <end position="18"/>
    </location>
</feature>
<accession>A0A4R7VZ94</accession>
<organism evidence="10 11">
    <name type="scientific">Actinophytocola oryzae</name>
    <dbReference type="NCBI Taxonomy" id="502181"/>
    <lineage>
        <taxon>Bacteria</taxon>
        <taxon>Bacillati</taxon>
        <taxon>Actinomycetota</taxon>
        <taxon>Actinomycetes</taxon>
        <taxon>Pseudonocardiales</taxon>
        <taxon>Pseudonocardiaceae</taxon>
    </lineage>
</organism>
<feature type="region of interest" description="Disordered" evidence="4">
    <location>
        <begin position="1"/>
        <end position="20"/>
    </location>
</feature>
<evidence type="ECO:0000256" key="1">
    <source>
        <dbReference type="ARBA" id="ARBA00007401"/>
    </source>
</evidence>
<dbReference type="InterPro" id="IPR032311">
    <property type="entry name" value="DUF4982"/>
</dbReference>
<evidence type="ECO:0000313" key="11">
    <source>
        <dbReference type="Proteomes" id="UP000294927"/>
    </source>
</evidence>
<dbReference type="PANTHER" id="PTHR42732">
    <property type="entry name" value="BETA-GALACTOSIDASE"/>
    <property type="match status" value="1"/>
</dbReference>
<evidence type="ECO:0000256" key="2">
    <source>
        <dbReference type="ARBA" id="ARBA00022801"/>
    </source>
</evidence>
<gene>
    <name evidence="10" type="ORF">CLV71_103120</name>
</gene>
<dbReference type="Gene3D" id="2.60.120.260">
    <property type="entry name" value="Galactose-binding domain-like"/>
    <property type="match status" value="1"/>
</dbReference>
<comment type="caution">
    <text evidence="10">The sequence shown here is derived from an EMBL/GenBank/DDBJ whole genome shotgun (WGS) entry which is preliminary data.</text>
</comment>